<name>A0A813YLZ9_9BILA</name>
<dbReference type="GO" id="GO:0008061">
    <property type="term" value="F:chitin binding"/>
    <property type="evidence" value="ECO:0007669"/>
    <property type="project" value="InterPro"/>
</dbReference>
<dbReference type="SMART" id="SM00494">
    <property type="entry name" value="ChtBD2"/>
    <property type="match status" value="1"/>
</dbReference>
<proteinExistence type="predicted"/>
<comment type="caution">
    <text evidence="2">The sequence shown here is derived from an EMBL/GenBank/DDBJ whole genome shotgun (WGS) entry which is preliminary data.</text>
</comment>
<keyword evidence="3" id="KW-1185">Reference proteome</keyword>
<dbReference type="Gene3D" id="2.170.140.10">
    <property type="entry name" value="Chitin binding domain"/>
    <property type="match status" value="1"/>
</dbReference>
<dbReference type="SUPFAM" id="SSF57625">
    <property type="entry name" value="Invertebrate chitin-binding proteins"/>
    <property type="match status" value="1"/>
</dbReference>
<dbReference type="Proteomes" id="UP000663879">
    <property type="component" value="Unassembled WGS sequence"/>
</dbReference>
<accession>A0A813YLZ9</accession>
<evidence type="ECO:0000259" key="1">
    <source>
        <dbReference type="PROSITE" id="PS50940"/>
    </source>
</evidence>
<organism evidence="2 3">
    <name type="scientific">Brachionus calyciflorus</name>
    <dbReference type="NCBI Taxonomy" id="104777"/>
    <lineage>
        <taxon>Eukaryota</taxon>
        <taxon>Metazoa</taxon>
        <taxon>Spiralia</taxon>
        <taxon>Gnathifera</taxon>
        <taxon>Rotifera</taxon>
        <taxon>Eurotatoria</taxon>
        <taxon>Monogononta</taxon>
        <taxon>Pseudotrocha</taxon>
        <taxon>Ploima</taxon>
        <taxon>Brachionidae</taxon>
        <taxon>Brachionus</taxon>
    </lineage>
</organism>
<dbReference type="InterPro" id="IPR036508">
    <property type="entry name" value="Chitin-bd_dom_sf"/>
</dbReference>
<evidence type="ECO:0000313" key="3">
    <source>
        <dbReference type="Proteomes" id="UP000663879"/>
    </source>
</evidence>
<dbReference type="PROSITE" id="PS50940">
    <property type="entry name" value="CHIT_BIND_II"/>
    <property type="match status" value="1"/>
</dbReference>
<sequence>MILCENVIRTPTLIRKTFTNCTDKDDFKSDEVDCTLFHRCAFGYQYTYVCPSGTGFDAAKRVCNFLQYVPECISNGFAIETTISATDYPEYPVEETEPIETTTNPTTTTIHTHLPTLPNKQCKFNLNQLERNIFCNSSTFRFYYPTCCFP</sequence>
<evidence type="ECO:0000313" key="2">
    <source>
        <dbReference type="EMBL" id="CAF0886067.1"/>
    </source>
</evidence>
<dbReference type="Pfam" id="PF01607">
    <property type="entry name" value="CBM_14"/>
    <property type="match status" value="1"/>
</dbReference>
<dbReference type="InterPro" id="IPR002557">
    <property type="entry name" value="Chitin-bd_dom"/>
</dbReference>
<dbReference type="EMBL" id="CAJNOC010001717">
    <property type="protein sequence ID" value="CAF0886067.1"/>
    <property type="molecule type" value="Genomic_DNA"/>
</dbReference>
<reference evidence="2" key="1">
    <citation type="submission" date="2021-02" db="EMBL/GenBank/DDBJ databases">
        <authorList>
            <person name="Nowell W R."/>
        </authorList>
    </citation>
    <scope>NUCLEOTIDE SEQUENCE</scope>
    <source>
        <strain evidence="2">Ploen Becks lab</strain>
    </source>
</reference>
<dbReference type="GO" id="GO:0005576">
    <property type="term" value="C:extracellular region"/>
    <property type="evidence" value="ECO:0007669"/>
    <property type="project" value="InterPro"/>
</dbReference>
<feature type="domain" description="Chitin-binding type-2" evidence="1">
    <location>
        <begin position="18"/>
        <end position="74"/>
    </location>
</feature>
<dbReference type="OrthoDB" id="10052888at2759"/>
<gene>
    <name evidence="2" type="ORF">OXX778_LOCUS10666</name>
</gene>
<protein>
    <recommendedName>
        <fullName evidence="1">Chitin-binding type-2 domain-containing protein</fullName>
    </recommendedName>
</protein>
<dbReference type="AlphaFoldDB" id="A0A813YLZ9"/>